<dbReference type="OrthoDB" id="10018503at2"/>
<accession>K2JZE2</accession>
<keyword evidence="3" id="KW-1185">Reference proteome</keyword>
<dbReference type="RefSeq" id="WP_008485599.1">
    <property type="nucleotide sequence ID" value="NZ_AMRI01000020.1"/>
</dbReference>
<name>K2JZE2_9GAMM</name>
<dbReference type="EMBL" id="AMRI01000020">
    <property type="protein sequence ID" value="EKE70645.1"/>
    <property type="molecule type" value="Genomic_DNA"/>
</dbReference>
<feature type="chain" id="PRO_5003859539" evidence="1">
    <location>
        <begin position="20"/>
        <end position="206"/>
    </location>
</feature>
<reference evidence="2 3" key="1">
    <citation type="journal article" date="2012" name="J. Bacteriol.">
        <title>Genome Sequence of Gallaecimonas xiamenensis Type Strain 3-C-1.</title>
        <authorList>
            <person name="Lai Q."/>
            <person name="Wang L."/>
            <person name="Wang W."/>
            <person name="Shao Z."/>
        </authorList>
    </citation>
    <scope>NUCLEOTIDE SEQUENCE [LARGE SCALE GENOMIC DNA]</scope>
    <source>
        <strain evidence="2 3">3-C-1</strain>
    </source>
</reference>
<comment type="caution">
    <text evidence="2">The sequence shown here is derived from an EMBL/GenBank/DDBJ whole genome shotgun (WGS) entry which is preliminary data.</text>
</comment>
<evidence type="ECO:0000313" key="3">
    <source>
        <dbReference type="Proteomes" id="UP000006755"/>
    </source>
</evidence>
<dbReference type="AlphaFoldDB" id="K2JZE2"/>
<feature type="signal peptide" evidence="1">
    <location>
        <begin position="1"/>
        <end position="19"/>
    </location>
</feature>
<keyword evidence="1" id="KW-0732">Signal</keyword>
<evidence type="ECO:0000256" key="1">
    <source>
        <dbReference type="SAM" id="SignalP"/>
    </source>
</evidence>
<feature type="non-terminal residue" evidence="2">
    <location>
        <position position="206"/>
    </location>
</feature>
<evidence type="ECO:0000313" key="2">
    <source>
        <dbReference type="EMBL" id="EKE70645.1"/>
    </source>
</evidence>
<proteinExistence type="predicted"/>
<organism evidence="2 3">
    <name type="scientific">Gallaecimonas xiamenensis 3-C-1</name>
    <dbReference type="NCBI Taxonomy" id="745411"/>
    <lineage>
        <taxon>Bacteria</taxon>
        <taxon>Pseudomonadati</taxon>
        <taxon>Pseudomonadota</taxon>
        <taxon>Gammaproteobacteria</taxon>
        <taxon>Enterobacterales</taxon>
        <taxon>Gallaecimonadaceae</taxon>
        <taxon>Gallaecimonas</taxon>
    </lineage>
</organism>
<sequence length="206" mass="22393">MKIRTLITSLWLAPTAAMAISPAPVTHVLRQADGTEIHAQLKGGPFLNWFEDEEGHLLVQKDGNWYFGKLRSSFLMAPQSGNPRGQMNDAPRRFEATDTLAGPGTLAPSDAVSHYHSTALPPAVREELSLEGGISTRELRKIPLPPPPIIKKRLESLDTASLADGTVSTQELRKIPLPPPPIIKKRIDGEAVEALADGTVSTQELR</sequence>
<protein>
    <submittedName>
        <fullName evidence="2">Uncharacterized protein</fullName>
    </submittedName>
</protein>
<gene>
    <name evidence="2" type="ORF">B3C1_13943</name>
</gene>
<dbReference type="Proteomes" id="UP000006755">
    <property type="component" value="Unassembled WGS sequence"/>
</dbReference>